<name>A0ABT6Z1J6_9BACT</name>
<dbReference type="EMBL" id="JASHIE010000006">
    <property type="protein sequence ID" value="MDI9874992.1"/>
    <property type="molecule type" value="Genomic_DNA"/>
</dbReference>
<reference evidence="1 2" key="1">
    <citation type="submission" date="2023-05" db="EMBL/GenBank/DDBJ databases">
        <title>Novel species of genus Flectobacillus isolated from stream in China.</title>
        <authorList>
            <person name="Lu H."/>
        </authorList>
    </citation>
    <scope>NUCLEOTIDE SEQUENCE [LARGE SCALE GENOMIC DNA]</scope>
    <source>
        <strain evidence="1 2">LFS242W</strain>
    </source>
</reference>
<proteinExistence type="predicted"/>
<dbReference type="Proteomes" id="UP001225761">
    <property type="component" value="Unassembled WGS sequence"/>
</dbReference>
<organism evidence="1 2">
    <name type="scientific">Flectobacillus rivi</name>
    <dbReference type="NCBI Taxonomy" id="2984209"/>
    <lineage>
        <taxon>Bacteria</taxon>
        <taxon>Pseudomonadati</taxon>
        <taxon>Bacteroidota</taxon>
        <taxon>Cytophagia</taxon>
        <taxon>Cytophagales</taxon>
        <taxon>Flectobacillaceae</taxon>
        <taxon>Flectobacillus</taxon>
    </lineage>
</organism>
<sequence length="113" mass="13232">MNIPELFVSYDVYNLYYSEQVFMAQSLQNQSVLFEESTVDIIQKKSHQLDCKIYRASAEYYQKARSNKNREILKKVILLMGLSSNINLDDLTDSDVIKHINNLRNQYDSINSN</sequence>
<keyword evidence="2" id="KW-1185">Reference proteome</keyword>
<evidence type="ECO:0000313" key="1">
    <source>
        <dbReference type="EMBL" id="MDI9874992.1"/>
    </source>
</evidence>
<accession>A0ABT6Z1J6</accession>
<comment type="caution">
    <text evidence="1">The sequence shown here is derived from an EMBL/GenBank/DDBJ whole genome shotgun (WGS) entry which is preliminary data.</text>
</comment>
<protein>
    <submittedName>
        <fullName evidence="1">Uncharacterized protein</fullName>
    </submittedName>
</protein>
<gene>
    <name evidence="1" type="ORF">QM481_10680</name>
</gene>
<dbReference type="RefSeq" id="WP_283381753.1">
    <property type="nucleotide sequence ID" value="NZ_JASHIE010000006.1"/>
</dbReference>
<evidence type="ECO:0000313" key="2">
    <source>
        <dbReference type="Proteomes" id="UP001225761"/>
    </source>
</evidence>